<feature type="compositionally biased region" description="Basic and acidic residues" evidence="10">
    <location>
        <begin position="361"/>
        <end position="373"/>
    </location>
</feature>
<name>A0A9P0A8K7_BEMTA</name>
<keyword evidence="6" id="KW-0863">Zinc-finger</keyword>
<comment type="similarity">
    <text evidence="2">Belongs to the UVSSA family.</text>
</comment>
<dbReference type="InterPro" id="IPR049408">
    <property type="entry name" value="UVSSA_N_a-solenoid_rpt"/>
</dbReference>
<dbReference type="EMBL" id="OU963863">
    <property type="protein sequence ID" value="CAH0385602.1"/>
    <property type="molecule type" value="Genomic_DNA"/>
</dbReference>
<dbReference type="GO" id="GO:0006283">
    <property type="term" value="P:transcription-coupled nucleotide-excision repair"/>
    <property type="evidence" value="ECO:0007669"/>
    <property type="project" value="TreeGrafter"/>
</dbReference>
<proteinExistence type="inferred from homology"/>
<dbReference type="Pfam" id="PF20867">
    <property type="entry name" value="UVSSA_N"/>
    <property type="match status" value="1"/>
</dbReference>
<dbReference type="InterPro" id="IPR049431">
    <property type="entry name" value="UVSSA_C"/>
</dbReference>
<keyword evidence="7" id="KW-0862">Zinc</keyword>
<dbReference type="InterPro" id="IPR018610">
    <property type="entry name" value="UVSSA"/>
</dbReference>
<evidence type="ECO:0000256" key="10">
    <source>
        <dbReference type="SAM" id="MobiDB-lite"/>
    </source>
</evidence>
<evidence type="ECO:0000256" key="9">
    <source>
        <dbReference type="ARBA" id="ARBA00023204"/>
    </source>
</evidence>
<feature type="compositionally biased region" description="Low complexity" evidence="10">
    <location>
        <begin position="229"/>
        <end position="244"/>
    </location>
</feature>
<gene>
    <name evidence="12" type="ORF">BEMITA_LOCUS4816</name>
</gene>
<evidence type="ECO:0000256" key="4">
    <source>
        <dbReference type="ARBA" id="ARBA00022723"/>
    </source>
</evidence>
<comment type="subcellular location">
    <subcellularLocation>
        <location evidence="1">Chromosome</location>
    </subcellularLocation>
</comment>
<feature type="compositionally biased region" description="Basic and acidic residues" evidence="10">
    <location>
        <begin position="432"/>
        <end position="441"/>
    </location>
</feature>
<feature type="compositionally biased region" description="Basic residues" evidence="10">
    <location>
        <begin position="421"/>
        <end position="431"/>
    </location>
</feature>
<evidence type="ECO:0000256" key="2">
    <source>
        <dbReference type="ARBA" id="ARBA00009240"/>
    </source>
</evidence>
<accession>A0A9P0A8K7</accession>
<evidence type="ECO:0000256" key="3">
    <source>
        <dbReference type="ARBA" id="ARBA00022454"/>
    </source>
</evidence>
<keyword evidence="3" id="KW-0158">Chromosome</keyword>
<evidence type="ECO:0000313" key="13">
    <source>
        <dbReference type="Proteomes" id="UP001152759"/>
    </source>
</evidence>
<evidence type="ECO:0000313" key="12">
    <source>
        <dbReference type="EMBL" id="CAH0385602.1"/>
    </source>
</evidence>
<keyword evidence="5" id="KW-0227">DNA damage</keyword>
<protein>
    <recommendedName>
        <fullName evidence="11">UV-stimulated scaffold protein A C-terminal domain-containing protein</fullName>
    </recommendedName>
</protein>
<keyword evidence="8" id="KW-0175">Coiled coil</keyword>
<organism evidence="12 13">
    <name type="scientific">Bemisia tabaci</name>
    <name type="common">Sweetpotato whitefly</name>
    <name type="synonym">Aleurodes tabaci</name>
    <dbReference type="NCBI Taxonomy" id="7038"/>
    <lineage>
        <taxon>Eukaryota</taxon>
        <taxon>Metazoa</taxon>
        <taxon>Ecdysozoa</taxon>
        <taxon>Arthropoda</taxon>
        <taxon>Hexapoda</taxon>
        <taxon>Insecta</taxon>
        <taxon>Pterygota</taxon>
        <taxon>Neoptera</taxon>
        <taxon>Paraneoptera</taxon>
        <taxon>Hemiptera</taxon>
        <taxon>Sternorrhyncha</taxon>
        <taxon>Aleyrodoidea</taxon>
        <taxon>Aleyrodidae</taxon>
        <taxon>Aleyrodinae</taxon>
        <taxon>Bemisia</taxon>
    </lineage>
</organism>
<dbReference type="GO" id="GO:0000993">
    <property type="term" value="F:RNA polymerase II complex binding"/>
    <property type="evidence" value="ECO:0007669"/>
    <property type="project" value="TreeGrafter"/>
</dbReference>
<feature type="region of interest" description="Disordered" evidence="10">
    <location>
        <begin position="406"/>
        <end position="450"/>
    </location>
</feature>
<evidence type="ECO:0000256" key="1">
    <source>
        <dbReference type="ARBA" id="ARBA00004286"/>
    </source>
</evidence>
<feature type="region of interest" description="Disordered" evidence="10">
    <location>
        <begin position="224"/>
        <end position="244"/>
    </location>
</feature>
<feature type="domain" description="UV-stimulated scaffold protein A C-terminal" evidence="11">
    <location>
        <begin position="460"/>
        <end position="538"/>
    </location>
</feature>
<keyword evidence="9" id="KW-0234">DNA repair</keyword>
<evidence type="ECO:0000256" key="8">
    <source>
        <dbReference type="ARBA" id="ARBA00023054"/>
    </source>
</evidence>
<feature type="compositionally biased region" description="Polar residues" evidence="10">
    <location>
        <begin position="376"/>
        <end position="389"/>
    </location>
</feature>
<sequence length="667" mass="76422">MASTAADPEVLFELENLVEDLTHSGQKTLDASKLKRLKSICKQSSSYIERMYTLVMDFMKKDHAEIRFSAFQICDEFFRRSHLFRELIIADLQQIFELTAEINAKNRMPPPRKVAENLKKMALKTVKEWNSVYGPAYKRLSLGLQYLQKCAKINFERLEREESLTRDLNRQIERRKRMEIEAKLIKLHAEISENETEIRMAVNALEACMGILVPRLNDFSLDDEDGSFSTEKPSTSAESTSSSKVAVEEENFAIEDEANLEYRERGMSSKYAIEICLNEGPVIHESSENKAVLENAVDQHKLLSKKEDLEKVVDLKKKVEQVVQKFKTLKIIKMRGEDEVSTDSELEDVPIDETVVLAAEDPNKEANIKDPKLSEAASTNDKTCETASQKGVVAKDSNAWSILSTEEKAEDPTSAQAALHSLKKTPKKSKKPKAEESKSSSEECSPTKLSERKKKLLALAPKVPFDIDLYHWEENDVKAPTLIGNGSEGHRFWSSVSAEDMQEIPVPDGAASLRTRVIEFSGKFEPVKWECRAPMPNVSFSWKNCGRDKTGQVTNIEEKMKLQEQHEKEQQERPDWQDPVLLAELKKQTGVDLKMPERTKNGRLKRKTKKHPGLTDLKQHEKTSFNRLSKKVFKKSTMMRVARALDRADQRRYRDKYGDQFNYMYDR</sequence>
<dbReference type="Proteomes" id="UP001152759">
    <property type="component" value="Chromosome 2"/>
</dbReference>
<dbReference type="Pfam" id="PF09740">
    <property type="entry name" value="DUF2043"/>
    <property type="match status" value="1"/>
</dbReference>
<evidence type="ECO:0000256" key="7">
    <source>
        <dbReference type="ARBA" id="ARBA00022833"/>
    </source>
</evidence>
<dbReference type="PANTHER" id="PTHR28670:SF1">
    <property type="entry name" value="UV-STIMULATED SCAFFOLD PROTEIN A"/>
    <property type="match status" value="1"/>
</dbReference>
<dbReference type="GO" id="GO:0005694">
    <property type="term" value="C:chromosome"/>
    <property type="evidence" value="ECO:0007669"/>
    <property type="project" value="UniProtKB-SubCell"/>
</dbReference>
<dbReference type="GO" id="GO:0009411">
    <property type="term" value="P:response to UV"/>
    <property type="evidence" value="ECO:0007669"/>
    <property type="project" value="InterPro"/>
</dbReference>
<dbReference type="AlphaFoldDB" id="A0A9P0A8K7"/>
<dbReference type="GO" id="GO:0008270">
    <property type="term" value="F:zinc ion binding"/>
    <property type="evidence" value="ECO:0007669"/>
    <property type="project" value="UniProtKB-KW"/>
</dbReference>
<reference evidence="12" key="1">
    <citation type="submission" date="2021-12" db="EMBL/GenBank/DDBJ databases">
        <authorList>
            <person name="King R."/>
        </authorList>
    </citation>
    <scope>NUCLEOTIDE SEQUENCE</scope>
</reference>
<keyword evidence="4" id="KW-0479">Metal-binding</keyword>
<keyword evidence="13" id="KW-1185">Reference proteome</keyword>
<evidence type="ECO:0000259" key="11">
    <source>
        <dbReference type="Pfam" id="PF09740"/>
    </source>
</evidence>
<evidence type="ECO:0000256" key="5">
    <source>
        <dbReference type="ARBA" id="ARBA00022763"/>
    </source>
</evidence>
<evidence type="ECO:0000256" key="6">
    <source>
        <dbReference type="ARBA" id="ARBA00022771"/>
    </source>
</evidence>
<dbReference type="PANTHER" id="PTHR28670">
    <property type="entry name" value="UV-STIMULATED SCAFFOLD PROTEIN A"/>
    <property type="match status" value="1"/>
</dbReference>
<feature type="region of interest" description="Disordered" evidence="10">
    <location>
        <begin position="360"/>
        <end position="390"/>
    </location>
</feature>